<dbReference type="Pfam" id="PF13392">
    <property type="entry name" value="HNH_3"/>
    <property type="match status" value="1"/>
</dbReference>
<dbReference type="EMBL" id="JBFRYA010000007">
    <property type="protein sequence ID" value="MEX1669106.1"/>
    <property type="molecule type" value="Genomic_DNA"/>
</dbReference>
<keyword evidence="3" id="KW-0378">Hydrolase</keyword>
<accession>A0ABV3U5C9</accession>
<evidence type="ECO:0000313" key="3">
    <source>
        <dbReference type="EMBL" id="MEX1669106.1"/>
    </source>
</evidence>
<dbReference type="Gene3D" id="3.90.75.20">
    <property type="match status" value="1"/>
</dbReference>
<evidence type="ECO:0000256" key="1">
    <source>
        <dbReference type="SAM" id="MobiDB-lite"/>
    </source>
</evidence>
<sequence>MRFTYSQQHIEFLRKTYRKMGKADTTAAFNAEFGLSLTLSQISAALKNHKITCGRKKGELLKGQLRVHTQAQFEWIKKEYRQKSLAELTAAYNEKFNATKTQKQIRSTLRNHRINSGRTGQFVKNQQPWNTGTKGVMKPNSGNFKKGQRAHNWRPLGSERINAEGYTEVKVAEADPHTGAPTRFKLKHQLVYEKHFGLIPKGHNVRFKDGDRTNWDPSNLELFSRAEHAMLNKMQYTTAPQEIKPTLKLIAKLHHAGNQRLKVA</sequence>
<gene>
    <name evidence="3" type="ORF">AB4876_09295</name>
</gene>
<evidence type="ECO:0000259" key="2">
    <source>
        <dbReference type="Pfam" id="PF13392"/>
    </source>
</evidence>
<dbReference type="SUPFAM" id="SSF54060">
    <property type="entry name" value="His-Me finger endonucleases"/>
    <property type="match status" value="1"/>
</dbReference>
<dbReference type="GO" id="GO:0016787">
    <property type="term" value="F:hydrolase activity"/>
    <property type="evidence" value="ECO:0007669"/>
    <property type="project" value="UniProtKB-KW"/>
</dbReference>
<keyword evidence="3" id="KW-0540">Nuclease</keyword>
<dbReference type="EC" id="3.1.-.-" evidence="3"/>
<keyword evidence="4" id="KW-1185">Reference proteome</keyword>
<name>A0ABV3U5C9_9GAMM</name>
<feature type="compositionally biased region" description="Polar residues" evidence="1">
    <location>
        <begin position="122"/>
        <end position="133"/>
    </location>
</feature>
<dbReference type="InterPro" id="IPR003615">
    <property type="entry name" value="HNH_nuc"/>
</dbReference>
<dbReference type="GO" id="GO:0004519">
    <property type="term" value="F:endonuclease activity"/>
    <property type="evidence" value="ECO:0007669"/>
    <property type="project" value="UniProtKB-KW"/>
</dbReference>
<feature type="region of interest" description="Disordered" evidence="1">
    <location>
        <begin position="122"/>
        <end position="150"/>
    </location>
</feature>
<dbReference type="Proteomes" id="UP001557485">
    <property type="component" value="Unassembled WGS sequence"/>
</dbReference>
<dbReference type="InterPro" id="IPR044925">
    <property type="entry name" value="His-Me_finger_sf"/>
</dbReference>
<protein>
    <submittedName>
        <fullName evidence="3">HNH endonuclease signature motif containing protein</fullName>
        <ecNumber evidence="3">3.1.-.-</ecNumber>
    </submittedName>
</protein>
<dbReference type="RefSeq" id="WP_368381374.1">
    <property type="nucleotide sequence ID" value="NZ_JBFRYA010000007.1"/>
</dbReference>
<keyword evidence="3" id="KW-0255">Endonuclease</keyword>
<proteinExistence type="predicted"/>
<organism evidence="3 4">
    <name type="scientific">Zhongshania guokunii</name>
    <dbReference type="NCBI Taxonomy" id="641783"/>
    <lineage>
        <taxon>Bacteria</taxon>
        <taxon>Pseudomonadati</taxon>
        <taxon>Pseudomonadota</taxon>
        <taxon>Gammaproteobacteria</taxon>
        <taxon>Cellvibrionales</taxon>
        <taxon>Spongiibacteraceae</taxon>
        <taxon>Zhongshania</taxon>
    </lineage>
</organism>
<comment type="caution">
    <text evidence="3">The sequence shown here is derived from an EMBL/GenBank/DDBJ whole genome shotgun (WGS) entry which is preliminary data.</text>
</comment>
<evidence type="ECO:0000313" key="4">
    <source>
        <dbReference type="Proteomes" id="UP001557485"/>
    </source>
</evidence>
<feature type="domain" description="HNH nuclease" evidence="2">
    <location>
        <begin position="185"/>
        <end position="230"/>
    </location>
</feature>
<reference evidence="3 4" key="1">
    <citation type="journal article" date="2011" name="Int. J. Syst. Evol. Microbiol.">
        <title>Zhongshania antarctica gen. nov., sp. nov. and Zhongshania guokunii sp. nov., gammaproteobacteria respectively isolated from coastal attached (fast) ice and surface seawater of the Antarctic.</title>
        <authorList>
            <person name="Li H.J."/>
            <person name="Zhang X.Y."/>
            <person name="Chen C.X."/>
            <person name="Zhang Y.J."/>
            <person name="Gao Z.M."/>
            <person name="Yu Y."/>
            <person name="Chen X.L."/>
            <person name="Chen B."/>
            <person name="Zhang Y.Z."/>
        </authorList>
    </citation>
    <scope>NUCLEOTIDE SEQUENCE [LARGE SCALE GENOMIC DNA]</scope>
    <source>
        <strain evidence="3 4">ZS6-22T</strain>
    </source>
</reference>